<dbReference type="PANTHER" id="PTHR10424">
    <property type="entry name" value="VIRAL ENVELOPE PROTEIN"/>
    <property type="match status" value="1"/>
</dbReference>
<accession>A0A8V5GVG6</accession>
<evidence type="ECO:0000313" key="2">
    <source>
        <dbReference type="Ensembl" id="ENSMUNP00000030288.1"/>
    </source>
</evidence>
<organism evidence="2 3">
    <name type="scientific">Melopsittacus undulatus</name>
    <name type="common">Budgerigar</name>
    <name type="synonym">Psittacus undulatus</name>
    <dbReference type="NCBI Taxonomy" id="13146"/>
    <lineage>
        <taxon>Eukaryota</taxon>
        <taxon>Metazoa</taxon>
        <taxon>Chordata</taxon>
        <taxon>Craniata</taxon>
        <taxon>Vertebrata</taxon>
        <taxon>Euteleostomi</taxon>
        <taxon>Archelosauria</taxon>
        <taxon>Archosauria</taxon>
        <taxon>Dinosauria</taxon>
        <taxon>Saurischia</taxon>
        <taxon>Theropoda</taxon>
        <taxon>Coelurosauria</taxon>
        <taxon>Aves</taxon>
        <taxon>Neognathae</taxon>
        <taxon>Neoaves</taxon>
        <taxon>Telluraves</taxon>
        <taxon>Australaves</taxon>
        <taxon>Psittaciformes</taxon>
        <taxon>Psittaculidae</taxon>
        <taxon>Melopsittacus</taxon>
    </lineage>
</organism>
<reference evidence="2" key="3">
    <citation type="submission" date="2025-09" db="UniProtKB">
        <authorList>
            <consortium name="Ensembl"/>
        </authorList>
    </citation>
    <scope>IDENTIFICATION</scope>
</reference>
<reference evidence="2" key="1">
    <citation type="submission" date="2020-03" db="EMBL/GenBank/DDBJ databases">
        <title>Melopsittacus undulatus (budgerigar) genome, bMelUnd1, maternal haplotype with Z.</title>
        <authorList>
            <person name="Gedman G."/>
            <person name="Mountcastle J."/>
            <person name="Haase B."/>
            <person name="Formenti G."/>
            <person name="Wright T."/>
            <person name="Apodaca J."/>
            <person name="Pelan S."/>
            <person name="Chow W."/>
            <person name="Rhie A."/>
            <person name="Howe K."/>
            <person name="Fedrigo O."/>
            <person name="Jarvis E.D."/>
        </authorList>
    </citation>
    <scope>NUCLEOTIDE SEQUENCE [LARGE SCALE GENOMIC DNA]</scope>
</reference>
<evidence type="ECO:0000256" key="1">
    <source>
        <dbReference type="ARBA" id="ARBA00023157"/>
    </source>
</evidence>
<protein>
    <submittedName>
        <fullName evidence="2">Uncharacterized protein</fullName>
    </submittedName>
</protein>
<dbReference type="Gene3D" id="1.10.287.210">
    <property type="match status" value="1"/>
</dbReference>
<reference evidence="2" key="2">
    <citation type="submission" date="2025-08" db="UniProtKB">
        <authorList>
            <consortium name="Ensembl"/>
        </authorList>
    </citation>
    <scope>IDENTIFICATION</scope>
</reference>
<name>A0A8V5GVG6_MELUD</name>
<keyword evidence="3" id="KW-1185">Reference proteome</keyword>
<dbReference type="Pfam" id="PF00429">
    <property type="entry name" value="TLV_coat"/>
    <property type="match status" value="1"/>
</dbReference>
<dbReference type="AlphaFoldDB" id="A0A8V5GVG6"/>
<sequence length="326" mass="36551">MADRTFRTLVYEIASVIIWTHMITGAQAWDQILYLNLMQNVTEVFNRSDCWVCAQLPKSGESLELPLIGVPIPNTVSWTNLWVNTSNLYSKGRLRFGIVSPNPGNKYYTCAQRCITPGTKVGDHTCLNATDVGHHSNCNHTINIDNIVVQWWPVPKGKGWYWLCGENAYKTLPPSWKGACTLGAVIPNFTIIDRYPSGTWIRSFIKRIKRGFNPIIERHTAFHSFVRGLIPSLGVSGLEKAIVNISATIEEMESKNTDIVQAEQQEITSLSKVVLQNQMALDMLLASQGGVCSIINESCCSYIDQSVTEVLSTWKKNRVQIENILT</sequence>
<dbReference type="SUPFAM" id="SSF58069">
    <property type="entry name" value="Virus ectodomain"/>
    <property type="match status" value="1"/>
</dbReference>
<dbReference type="Proteomes" id="UP000694405">
    <property type="component" value="Unassembled WGS sequence"/>
</dbReference>
<dbReference type="InterPro" id="IPR018154">
    <property type="entry name" value="TLV/ENV_coat_polyprotein"/>
</dbReference>
<evidence type="ECO:0000313" key="3">
    <source>
        <dbReference type="Proteomes" id="UP000694405"/>
    </source>
</evidence>
<dbReference type="PANTHER" id="PTHR10424:SF73">
    <property type="entry name" value="ENDOGENOUS RETROVIRUS GROUP FC1 ENV POLYPROTEIN-RELATED"/>
    <property type="match status" value="1"/>
</dbReference>
<proteinExistence type="predicted"/>
<keyword evidence="1" id="KW-1015">Disulfide bond</keyword>
<dbReference type="Ensembl" id="ENSMUNT00000026163.1">
    <property type="protein sequence ID" value="ENSMUNP00000030288.1"/>
    <property type="gene ID" value="ENSMUNG00000019231.1"/>
</dbReference>